<dbReference type="Gene3D" id="3.60.21.10">
    <property type="match status" value="1"/>
</dbReference>
<dbReference type="InterPro" id="IPR029052">
    <property type="entry name" value="Metallo-depent_PP-like"/>
</dbReference>
<dbReference type="STRING" id="1619048.UU49_C0006G0033"/>
<dbReference type="Proteomes" id="UP000034108">
    <property type="component" value="Unassembled WGS sequence"/>
</dbReference>
<accession>A0A0G0YGI8</accession>
<evidence type="ECO:0000313" key="3">
    <source>
        <dbReference type="Proteomes" id="UP000034108"/>
    </source>
</evidence>
<evidence type="ECO:0000313" key="2">
    <source>
        <dbReference type="EMBL" id="KKR99477.1"/>
    </source>
</evidence>
<proteinExistence type="predicted"/>
<evidence type="ECO:0000256" key="1">
    <source>
        <dbReference type="SAM" id="Phobius"/>
    </source>
</evidence>
<keyword evidence="1" id="KW-0812">Transmembrane</keyword>
<name>A0A0G0YGI8_9BACT</name>
<keyword evidence="1" id="KW-1133">Transmembrane helix</keyword>
<dbReference type="SUPFAM" id="SSF56300">
    <property type="entry name" value="Metallo-dependent phosphatases"/>
    <property type="match status" value="1"/>
</dbReference>
<keyword evidence="1" id="KW-0472">Membrane</keyword>
<feature type="transmembrane region" description="Helical" evidence="1">
    <location>
        <begin position="16"/>
        <end position="34"/>
    </location>
</feature>
<protein>
    <submittedName>
        <fullName evidence="2">Putative phosphohydrolase</fullName>
    </submittedName>
</protein>
<keyword evidence="2" id="KW-0378">Hydrolase</keyword>
<dbReference type="GO" id="GO:0016787">
    <property type="term" value="F:hydrolase activity"/>
    <property type="evidence" value="ECO:0007669"/>
    <property type="project" value="UniProtKB-KW"/>
</dbReference>
<dbReference type="EMBL" id="LCAV01000006">
    <property type="protein sequence ID" value="KKR99477.1"/>
    <property type="molecule type" value="Genomic_DNA"/>
</dbReference>
<organism evidence="2 3">
    <name type="scientific">Candidatus Magasanikbacteria bacterium GW2011_GWC2_41_17</name>
    <dbReference type="NCBI Taxonomy" id="1619048"/>
    <lineage>
        <taxon>Bacteria</taxon>
        <taxon>Candidatus Magasanikiibacteriota</taxon>
    </lineage>
</organism>
<gene>
    <name evidence="2" type="ORF">UU49_C0006G0033</name>
</gene>
<comment type="caution">
    <text evidence="2">The sequence shown here is derived from an EMBL/GenBank/DDBJ whole genome shotgun (WGS) entry which is preliminary data.</text>
</comment>
<sequence>MASILAVILIKRKHKIAPIIVFLSIAGLIYSGYIEPQWIKIREQKIEIGKLNKEIKVVILGDWHFRPFKGENFANRAIAKIAELKPDFILMTGDFLFFDDLPAFENDLRALGGLVKIAPTYTVLAISIHRFTSRNNQDFKRARYSCLVR</sequence>
<reference evidence="2 3" key="1">
    <citation type="journal article" date="2015" name="Nature">
        <title>rRNA introns, odd ribosomes, and small enigmatic genomes across a large radiation of phyla.</title>
        <authorList>
            <person name="Brown C.T."/>
            <person name="Hug L.A."/>
            <person name="Thomas B.C."/>
            <person name="Sharon I."/>
            <person name="Castelle C.J."/>
            <person name="Singh A."/>
            <person name="Wilkins M.J."/>
            <person name="Williams K.H."/>
            <person name="Banfield J.F."/>
        </authorList>
    </citation>
    <scope>NUCLEOTIDE SEQUENCE [LARGE SCALE GENOMIC DNA]</scope>
</reference>
<dbReference type="AlphaFoldDB" id="A0A0G0YGI8"/>